<dbReference type="HOGENOM" id="CLU_041674_1_0_0"/>
<keyword evidence="1 4" id="KW-0413">Isomerase</keyword>
<dbReference type="eggNOG" id="COG0381">
    <property type="taxonomic scope" value="Bacteria"/>
</dbReference>
<evidence type="ECO:0000256" key="4">
    <source>
        <dbReference type="RuleBase" id="RU003513"/>
    </source>
</evidence>
<keyword evidence="7" id="KW-1185">Reference proteome</keyword>
<dbReference type="InterPro" id="IPR029767">
    <property type="entry name" value="WecB-like"/>
</dbReference>
<proteinExistence type="inferred from homology"/>
<dbReference type="GO" id="GO:0008761">
    <property type="term" value="F:UDP-N-acetylglucosamine 2-epimerase activity"/>
    <property type="evidence" value="ECO:0007669"/>
    <property type="project" value="UniProtKB-EC"/>
</dbReference>
<dbReference type="SUPFAM" id="SSF53756">
    <property type="entry name" value="UDP-Glycosyltransferase/glycogen phosphorylase"/>
    <property type="match status" value="1"/>
</dbReference>
<organism evidence="6 7">
    <name type="scientific">Truepera radiovictrix (strain DSM 17093 / CIP 108686 / LMG 22925 / RQ-24)</name>
    <dbReference type="NCBI Taxonomy" id="649638"/>
    <lineage>
        <taxon>Bacteria</taxon>
        <taxon>Thermotogati</taxon>
        <taxon>Deinococcota</taxon>
        <taxon>Deinococci</taxon>
        <taxon>Trueperales</taxon>
        <taxon>Trueperaceae</taxon>
        <taxon>Truepera</taxon>
    </lineage>
</organism>
<evidence type="ECO:0000256" key="1">
    <source>
        <dbReference type="ARBA" id="ARBA00023235"/>
    </source>
</evidence>
<dbReference type="AlphaFoldDB" id="D7CTG3"/>
<feature type="domain" description="UDP-N-acetylglucosamine 2-epimerase" evidence="5">
    <location>
        <begin position="20"/>
        <end position="354"/>
    </location>
</feature>
<dbReference type="CDD" id="cd03786">
    <property type="entry name" value="GTB_UDP-GlcNAc_2-Epimerase"/>
    <property type="match status" value="1"/>
</dbReference>
<sequence>MCVAFGTRPEAIKMAPVVHALRAAAGLEPVVLVSGQHREQLDAALRLFGITPERDLGVMQPQQTLPELLGRTVPAAAAALRALRPDFVLVHGDTLTTFAVALAAFYEGLPVGHVEAGLRSFNLREPFPEEANRRLTDTLSALELPPTPRARDNLLREGKTDATIVVTGNTEVDAVLSVLPRAALPAHLPPGPKVAVTMHRRENLPVMRPLAEVLARVAREHPQLTFVYPVHLNPAVREAVWPPLAAVPNVRLEPPYDYPAMLALMNAAELIITDSGGVQEGGVTLGVPVVVLRNVTERPEGVEVGAITLAGNDPERVLVTLRTLLGDEAARSAMRGRPNPYGDGRAGERVARAVAWRLGLGPRPEDWRPPA</sequence>
<gene>
    <name evidence="6" type="ordered locus">Trad_0684</name>
</gene>
<dbReference type="PANTHER" id="PTHR43174">
    <property type="entry name" value="UDP-N-ACETYLGLUCOSAMINE 2-EPIMERASE"/>
    <property type="match status" value="1"/>
</dbReference>
<evidence type="ECO:0000256" key="2">
    <source>
        <dbReference type="ARBA" id="ARBA00038209"/>
    </source>
</evidence>
<protein>
    <recommendedName>
        <fullName evidence="3">UDP-N-acetylglucosamine 2-epimerase (non-hydrolyzing)</fullName>
        <ecNumber evidence="3">5.1.3.14</ecNumber>
    </recommendedName>
</protein>
<dbReference type="PANTHER" id="PTHR43174:SF2">
    <property type="entry name" value="UDP-N-ACETYLGLUCOSAMINE 2-EPIMERASE"/>
    <property type="match status" value="1"/>
</dbReference>
<evidence type="ECO:0000259" key="5">
    <source>
        <dbReference type="Pfam" id="PF02350"/>
    </source>
</evidence>
<name>D7CTG3_TRURR</name>
<dbReference type="RefSeq" id="WP_013177192.1">
    <property type="nucleotide sequence ID" value="NC_014221.1"/>
</dbReference>
<evidence type="ECO:0000313" key="6">
    <source>
        <dbReference type="EMBL" id="ADI13820.1"/>
    </source>
</evidence>
<dbReference type="STRING" id="649638.Trad_0684"/>
<reference evidence="6 7" key="2">
    <citation type="journal article" date="2011" name="Stand. Genomic Sci.">
        <title>Complete genome sequence of Truepera radiovictrix type strain (RQ-24).</title>
        <authorList>
            <person name="Ivanova N."/>
            <person name="Rohde C."/>
            <person name="Munk C."/>
            <person name="Nolan M."/>
            <person name="Lucas S."/>
            <person name="Del Rio T.G."/>
            <person name="Tice H."/>
            <person name="Deshpande S."/>
            <person name="Cheng J.F."/>
            <person name="Tapia R."/>
            <person name="Han C."/>
            <person name="Goodwin L."/>
            <person name="Pitluck S."/>
            <person name="Liolios K."/>
            <person name="Mavromatis K."/>
            <person name="Mikhailova N."/>
            <person name="Pati A."/>
            <person name="Chen A."/>
            <person name="Palaniappan K."/>
            <person name="Land M."/>
            <person name="Hauser L."/>
            <person name="Chang Y.J."/>
            <person name="Jeffries C.D."/>
            <person name="Brambilla E."/>
            <person name="Rohde M."/>
            <person name="Goker M."/>
            <person name="Tindall B.J."/>
            <person name="Woyke T."/>
            <person name="Bristow J."/>
            <person name="Eisen J.A."/>
            <person name="Markowitz V."/>
            <person name="Hugenholtz P."/>
            <person name="Kyrpides N.C."/>
            <person name="Klenk H.P."/>
            <person name="Lapidus A."/>
        </authorList>
    </citation>
    <scope>NUCLEOTIDE SEQUENCE [LARGE SCALE GENOMIC DNA]</scope>
    <source>
        <strain evidence="7">DSM 17093 / CIP 108686 / LMG 22925 / RQ-24</strain>
    </source>
</reference>
<dbReference type="Gene3D" id="3.40.50.2000">
    <property type="entry name" value="Glycogen Phosphorylase B"/>
    <property type="match status" value="2"/>
</dbReference>
<dbReference type="Proteomes" id="UP000000379">
    <property type="component" value="Chromosome"/>
</dbReference>
<dbReference type="KEGG" id="tra:Trad_0684"/>
<reference evidence="7" key="1">
    <citation type="submission" date="2010-05" db="EMBL/GenBank/DDBJ databases">
        <title>The complete genome of Truepera radiovictris DSM 17093.</title>
        <authorList>
            <consortium name="US DOE Joint Genome Institute (JGI-PGF)"/>
            <person name="Lucas S."/>
            <person name="Copeland A."/>
            <person name="Lapidus A."/>
            <person name="Glavina del Rio T."/>
            <person name="Dalin E."/>
            <person name="Tice H."/>
            <person name="Bruce D."/>
            <person name="Goodwin L."/>
            <person name="Pitluck S."/>
            <person name="Kyrpides N."/>
            <person name="Mavromatis K."/>
            <person name="Ovchinnikova G."/>
            <person name="Munk A.C."/>
            <person name="Detter J.C."/>
            <person name="Han C."/>
            <person name="Tapia R."/>
            <person name="Land M."/>
            <person name="Hauser L."/>
            <person name="Markowitz V."/>
            <person name="Cheng J.-F."/>
            <person name="Hugenholtz P."/>
            <person name="Woyke T."/>
            <person name="Wu D."/>
            <person name="Tindall B."/>
            <person name="Pomrenke H.G."/>
            <person name="Brambilla E."/>
            <person name="Klenk H.-P."/>
            <person name="Eisen J.A."/>
        </authorList>
    </citation>
    <scope>NUCLEOTIDE SEQUENCE [LARGE SCALE GENOMIC DNA]</scope>
    <source>
        <strain evidence="7">DSM 17093 / CIP 108686 / LMG 22925 / RQ-24</strain>
    </source>
</reference>
<evidence type="ECO:0000256" key="3">
    <source>
        <dbReference type="ARBA" id="ARBA00038858"/>
    </source>
</evidence>
<dbReference type="NCBIfam" id="TIGR00236">
    <property type="entry name" value="wecB"/>
    <property type="match status" value="1"/>
</dbReference>
<evidence type="ECO:0000313" key="7">
    <source>
        <dbReference type="Proteomes" id="UP000000379"/>
    </source>
</evidence>
<dbReference type="Pfam" id="PF02350">
    <property type="entry name" value="Epimerase_2"/>
    <property type="match status" value="1"/>
</dbReference>
<dbReference type="EC" id="5.1.3.14" evidence="3"/>
<dbReference type="InterPro" id="IPR003331">
    <property type="entry name" value="UDP_GlcNAc_Epimerase_2_dom"/>
</dbReference>
<dbReference type="EMBL" id="CP002049">
    <property type="protein sequence ID" value="ADI13820.1"/>
    <property type="molecule type" value="Genomic_DNA"/>
</dbReference>
<comment type="similarity">
    <text evidence="2 4">Belongs to the UDP-N-acetylglucosamine 2-epimerase family.</text>
</comment>
<accession>D7CTG3</accession>